<accession>A0A2M8EMX9</accession>
<protein>
    <recommendedName>
        <fullName evidence="1">Sporulation stage II protein D amidase enhancer LytB N-terminal domain-containing protein</fullName>
    </recommendedName>
</protein>
<sequence length="321" mass="35474">MSQYGAKGRAESGQNYEKILSAYYGDIEIKTPDLPSTINTDKGTFDLDGKYLKGLAEMPSSWPMDAMKAQAIAARTYAMSYVGWRTNNTSPSGKICTTESCQVWSSSKATSDSASRWHQAVEKTKGMVMISKKTGDIFSAYYAATSGGYNYAYTSLGHSTKGDWDTKCGSKDCWTSDAYESIAKSPWFYKGWYKTRSNKSCGRTHPWLTEEEFADIIGAMVLIKDDSGNQTHLSQPDAKSCWGKDISDTWSRSDVKEKSGITEVKDIDVTYSSGGVTAEVKVKTNKGDYTFGGEEFKAVFNLRAPGAIHLKSLLFNIEMKK</sequence>
<dbReference type="EMBL" id="PFSJ01000001">
    <property type="protein sequence ID" value="PJC24085.1"/>
    <property type="molecule type" value="Genomic_DNA"/>
</dbReference>
<reference evidence="3" key="1">
    <citation type="submission" date="2017-09" db="EMBL/GenBank/DDBJ databases">
        <title>Depth-based differentiation of microbial function through sediment-hosted aquifers and enrichment of novel symbionts in the deep terrestrial subsurface.</title>
        <authorList>
            <person name="Probst A.J."/>
            <person name="Ladd B."/>
            <person name="Jarett J.K."/>
            <person name="Geller-Mcgrath D.E."/>
            <person name="Sieber C.M.K."/>
            <person name="Emerson J.B."/>
            <person name="Anantharaman K."/>
            <person name="Thomas B.C."/>
            <person name="Malmstrom R."/>
            <person name="Stieglmeier M."/>
            <person name="Klingl A."/>
            <person name="Woyke T."/>
            <person name="Ryan C.M."/>
            <person name="Banfield J.F."/>
        </authorList>
    </citation>
    <scope>NUCLEOTIDE SEQUENCE [LARGE SCALE GENOMIC DNA]</scope>
</reference>
<dbReference type="Proteomes" id="UP000229756">
    <property type="component" value="Unassembled WGS sequence"/>
</dbReference>
<dbReference type="AlphaFoldDB" id="A0A2M8EMX9"/>
<evidence type="ECO:0000313" key="2">
    <source>
        <dbReference type="EMBL" id="PJC24085.1"/>
    </source>
</evidence>
<dbReference type="InterPro" id="IPR013693">
    <property type="entry name" value="SpoIID/LytB_N"/>
</dbReference>
<feature type="domain" description="Sporulation stage II protein D amidase enhancer LytB N-terminal" evidence="1">
    <location>
        <begin position="51"/>
        <end position="129"/>
    </location>
</feature>
<comment type="caution">
    <text evidence="2">The sequence shown here is derived from an EMBL/GenBank/DDBJ whole genome shotgun (WGS) entry which is preliminary data.</text>
</comment>
<gene>
    <name evidence="2" type="ORF">CO058_00030</name>
</gene>
<organism evidence="2 3">
    <name type="scientific">candidate division WWE3 bacterium CG_4_9_14_0_2_um_filter_35_11</name>
    <dbReference type="NCBI Taxonomy" id="1975077"/>
    <lineage>
        <taxon>Bacteria</taxon>
        <taxon>Katanobacteria</taxon>
    </lineage>
</organism>
<evidence type="ECO:0000259" key="1">
    <source>
        <dbReference type="Pfam" id="PF08486"/>
    </source>
</evidence>
<name>A0A2M8EMX9_UNCKA</name>
<dbReference type="GO" id="GO:0030435">
    <property type="term" value="P:sporulation resulting in formation of a cellular spore"/>
    <property type="evidence" value="ECO:0007669"/>
    <property type="project" value="InterPro"/>
</dbReference>
<dbReference type="Pfam" id="PF08486">
    <property type="entry name" value="SpoIID"/>
    <property type="match status" value="1"/>
</dbReference>
<dbReference type="NCBIfam" id="TIGR02669">
    <property type="entry name" value="SpoIID_LytB"/>
    <property type="match status" value="1"/>
</dbReference>
<evidence type="ECO:0000313" key="3">
    <source>
        <dbReference type="Proteomes" id="UP000229756"/>
    </source>
</evidence>
<proteinExistence type="predicted"/>
<dbReference type="InterPro" id="IPR013486">
    <property type="entry name" value="SpoIID/LytB"/>
</dbReference>